<dbReference type="FunFam" id="3.30.2160.10:FF:000001">
    <property type="entry name" value="E3 ubiquitin-protein ligase NEDD4-like"/>
    <property type="match status" value="1"/>
</dbReference>
<evidence type="ECO:0000256" key="4">
    <source>
        <dbReference type="ARBA" id="ARBA00022679"/>
    </source>
</evidence>
<dbReference type="EMBL" id="GL376621">
    <property type="status" value="NOT_ANNOTATED_CDS"/>
    <property type="molecule type" value="Genomic_DNA"/>
</dbReference>
<feature type="domain" description="HECT" evidence="9">
    <location>
        <begin position="289"/>
        <end position="627"/>
    </location>
</feature>
<evidence type="ECO:0000313" key="11">
    <source>
        <dbReference type="Proteomes" id="UP000019132"/>
    </source>
</evidence>
<dbReference type="CDD" id="cd00078">
    <property type="entry name" value="HECTc"/>
    <property type="match status" value="1"/>
</dbReference>
<reference evidence="11" key="2">
    <citation type="submission" date="2010-04" db="EMBL/GenBank/DDBJ databases">
        <authorList>
            <person name="Buell R."/>
            <person name="Hamilton J."/>
            <person name="Hostetler J."/>
        </authorList>
    </citation>
    <scope>NUCLEOTIDE SEQUENCE [LARGE SCALE GENOMIC DNA]</scope>
    <source>
        <strain evidence="11">DAOM:BR144</strain>
    </source>
</reference>
<dbReference type="EnsemblProtists" id="PYU1_T011993">
    <property type="protein sequence ID" value="PYU1_T011993"/>
    <property type="gene ID" value="PYU1_G011967"/>
</dbReference>
<feature type="transmembrane region" description="Helical" evidence="8">
    <location>
        <begin position="6"/>
        <end position="30"/>
    </location>
</feature>
<dbReference type="EC" id="2.3.2.26" evidence="3"/>
<dbReference type="GO" id="GO:0006511">
    <property type="term" value="P:ubiquitin-dependent protein catabolic process"/>
    <property type="evidence" value="ECO:0007669"/>
    <property type="project" value="TreeGrafter"/>
</dbReference>
<feature type="region of interest" description="Disordered" evidence="7">
    <location>
        <begin position="96"/>
        <end position="123"/>
    </location>
</feature>
<dbReference type="FunFam" id="3.90.1750.10:FF:000031">
    <property type="entry name" value="E3 ubiquitin-protein ligase TOM1"/>
    <property type="match status" value="1"/>
</dbReference>
<protein>
    <recommendedName>
        <fullName evidence="3">HECT-type E3 ubiquitin transferase</fullName>
        <ecNumber evidence="3">2.3.2.26</ecNumber>
    </recommendedName>
</protein>
<dbReference type="eggNOG" id="KOG0940">
    <property type="taxonomic scope" value="Eukaryota"/>
</dbReference>
<feature type="active site" description="Glycyl thioester intermediate" evidence="6">
    <location>
        <position position="594"/>
    </location>
</feature>
<evidence type="ECO:0000256" key="3">
    <source>
        <dbReference type="ARBA" id="ARBA00012485"/>
    </source>
</evidence>
<dbReference type="GO" id="GO:0005737">
    <property type="term" value="C:cytoplasm"/>
    <property type="evidence" value="ECO:0007669"/>
    <property type="project" value="TreeGrafter"/>
</dbReference>
<evidence type="ECO:0000313" key="10">
    <source>
        <dbReference type="EnsemblProtists" id="PYU1_T011993"/>
    </source>
</evidence>
<dbReference type="GO" id="GO:0061630">
    <property type="term" value="F:ubiquitin protein ligase activity"/>
    <property type="evidence" value="ECO:0007669"/>
    <property type="project" value="UniProtKB-EC"/>
</dbReference>
<keyword evidence="8" id="KW-0472">Membrane</keyword>
<dbReference type="FunFam" id="3.30.2410.10:FF:000009">
    <property type="entry name" value="Probable E3 ubiquitin-protein ligase HECTD2"/>
    <property type="match status" value="1"/>
</dbReference>
<evidence type="ECO:0000259" key="9">
    <source>
        <dbReference type="PROSITE" id="PS50237"/>
    </source>
</evidence>
<keyword evidence="8" id="KW-1133">Transmembrane helix</keyword>
<comment type="catalytic activity">
    <reaction evidence="1">
        <text>S-ubiquitinyl-[E2 ubiquitin-conjugating enzyme]-L-cysteine + [acceptor protein]-L-lysine = [E2 ubiquitin-conjugating enzyme]-L-cysteine + N(6)-ubiquitinyl-[acceptor protein]-L-lysine.</text>
        <dbReference type="EC" id="2.3.2.26"/>
    </reaction>
</comment>
<evidence type="ECO:0000256" key="5">
    <source>
        <dbReference type="ARBA" id="ARBA00022786"/>
    </source>
</evidence>
<reference evidence="11" key="1">
    <citation type="journal article" date="2010" name="Genome Biol.">
        <title>Genome sequence of the necrotrophic plant pathogen Pythium ultimum reveals original pathogenicity mechanisms and effector repertoire.</title>
        <authorList>
            <person name="Levesque C.A."/>
            <person name="Brouwer H."/>
            <person name="Cano L."/>
            <person name="Hamilton J.P."/>
            <person name="Holt C."/>
            <person name="Huitema E."/>
            <person name="Raffaele S."/>
            <person name="Robideau G.P."/>
            <person name="Thines M."/>
            <person name="Win J."/>
            <person name="Zerillo M.M."/>
            <person name="Beakes G.W."/>
            <person name="Boore J.L."/>
            <person name="Busam D."/>
            <person name="Dumas B."/>
            <person name="Ferriera S."/>
            <person name="Fuerstenberg S.I."/>
            <person name="Gachon C.M."/>
            <person name="Gaulin E."/>
            <person name="Govers F."/>
            <person name="Grenville-Briggs L."/>
            <person name="Horner N."/>
            <person name="Hostetler J."/>
            <person name="Jiang R.H."/>
            <person name="Johnson J."/>
            <person name="Krajaejun T."/>
            <person name="Lin H."/>
            <person name="Meijer H.J."/>
            <person name="Moore B."/>
            <person name="Morris P."/>
            <person name="Phuntmart V."/>
            <person name="Puiu D."/>
            <person name="Shetty J."/>
            <person name="Stajich J.E."/>
            <person name="Tripathy S."/>
            <person name="Wawra S."/>
            <person name="van West P."/>
            <person name="Whitty B.R."/>
            <person name="Coutinho P.M."/>
            <person name="Henrissat B."/>
            <person name="Martin F."/>
            <person name="Thomas P.D."/>
            <person name="Tyler B.M."/>
            <person name="De Vries R.P."/>
            <person name="Kamoun S."/>
            <person name="Yandell M."/>
            <person name="Tisserat N."/>
            <person name="Buell C.R."/>
        </authorList>
    </citation>
    <scope>NUCLEOTIDE SEQUENCE</scope>
    <source>
        <strain evidence="11">DAOM:BR144</strain>
    </source>
</reference>
<keyword evidence="5 6" id="KW-0833">Ubl conjugation pathway</keyword>
<comment type="pathway">
    <text evidence="2">Protein modification; protein ubiquitination.</text>
</comment>
<dbReference type="GO" id="GO:0016567">
    <property type="term" value="P:protein ubiquitination"/>
    <property type="evidence" value="ECO:0007669"/>
    <property type="project" value="TreeGrafter"/>
</dbReference>
<evidence type="ECO:0000256" key="1">
    <source>
        <dbReference type="ARBA" id="ARBA00000885"/>
    </source>
</evidence>
<dbReference type="InterPro" id="IPR035983">
    <property type="entry name" value="Hect_E3_ubiquitin_ligase"/>
</dbReference>
<dbReference type="PANTHER" id="PTHR11254">
    <property type="entry name" value="HECT DOMAIN UBIQUITIN-PROTEIN LIGASE"/>
    <property type="match status" value="1"/>
</dbReference>
<proteinExistence type="predicted"/>
<evidence type="ECO:0000256" key="8">
    <source>
        <dbReference type="SAM" id="Phobius"/>
    </source>
</evidence>
<name>K3X444_GLOUD</name>
<sequence length="627" mass="70733">MADSDSQALGIVAFQLLPGVVIVGLIILAIKCHHKNRSDLHTPLLSTETVEYRVDAATREADAGFSVCPGCEFENFKRFAYCSLCGERLVPTMEDRAHKKSKSPLPSQRSEEASTPARTKKLKTQQIRVRKRKEWVRRVAVDGNVFWFRNHVPGYIDSSLLSTGYTISFKKRYGSCLFLLDGGMEMIEPRVVAMDESISLELIAAPLTNALAFPIQHSSSSTITGTLDLPSERLHEVLTSSTHDFPTKYAHFVISTAAIIVPAEIAFLKLSVHRDYILEQSLDHVGCIKEKNIHSYMRINFIDESGVDAGGVHREWFMLVNELLVDPTLQLFLCTNKTDQAYYLNPSSAWDVGKDHFTYYYATGRLIGRALLEGCTWGFHLALPLLKTILGIPVTFSDLEYLDPEAYRSMVWLMENNGVDDLGLDFSVMESRGGELVQVELIPNGSNITVTDANKHTYLKRKFEYLLFESVSDQLFMLLKGIYEVIPQELLLLFDAEELDYLLCGTQEIDVDDWKANTAVSSNLLLPRTLGWFWEVVAEMPNEYRRRLLQFATGSSRVPLSGFAGLTSYDGRLCPFSLKGIAYSTTQYISSHACFNRLDLPLYHSKQELETVLYATLETELYGFTTE</sequence>
<dbReference type="InterPro" id="IPR000569">
    <property type="entry name" value="HECT_dom"/>
</dbReference>
<dbReference type="Gene3D" id="3.30.2410.10">
    <property type="entry name" value="Hect, E3 ligase catalytic domain"/>
    <property type="match status" value="1"/>
</dbReference>
<organism evidence="10 11">
    <name type="scientific">Globisporangium ultimum (strain ATCC 200006 / CBS 805.95 / DAOM BR144)</name>
    <name type="common">Pythium ultimum</name>
    <dbReference type="NCBI Taxonomy" id="431595"/>
    <lineage>
        <taxon>Eukaryota</taxon>
        <taxon>Sar</taxon>
        <taxon>Stramenopiles</taxon>
        <taxon>Oomycota</taxon>
        <taxon>Peronosporomycetes</taxon>
        <taxon>Pythiales</taxon>
        <taxon>Pythiaceae</taxon>
        <taxon>Globisporangium</taxon>
    </lineage>
</organism>
<dbReference type="SMART" id="SM00119">
    <property type="entry name" value="HECTc"/>
    <property type="match status" value="1"/>
</dbReference>
<dbReference type="Gene3D" id="3.30.2160.10">
    <property type="entry name" value="Hect, E3 ligase catalytic domain"/>
    <property type="match status" value="1"/>
</dbReference>
<reference evidence="10" key="3">
    <citation type="submission" date="2015-02" db="UniProtKB">
        <authorList>
            <consortium name="EnsemblProtists"/>
        </authorList>
    </citation>
    <scope>IDENTIFICATION</scope>
    <source>
        <strain evidence="10">DAOM BR144</strain>
    </source>
</reference>
<dbReference type="Pfam" id="PF00632">
    <property type="entry name" value="HECT"/>
    <property type="match status" value="1"/>
</dbReference>
<keyword evidence="11" id="KW-1185">Reference proteome</keyword>
<dbReference type="PANTHER" id="PTHR11254:SF440">
    <property type="entry name" value="E3 UBIQUITIN-PROTEIN LIGASE NEDD-4"/>
    <property type="match status" value="1"/>
</dbReference>
<evidence type="ECO:0000256" key="2">
    <source>
        <dbReference type="ARBA" id="ARBA00004906"/>
    </source>
</evidence>
<keyword evidence="4" id="KW-0808">Transferase</keyword>
<dbReference type="HOGENOM" id="CLU_002173_10_0_1"/>
<dbReference type="Proteomes" id="UP000019132">
    <property type="component" value="Unassembled WGS sequence"/>
</dbReference>
<keyword evidence="8" id="KW-0812">Transmembrane</keyword>
<dbReference type="STRING" id="431595.K3X444"/>
<dbReference type="VEuPathDB" id="FungiDB:PYU1_G011967"/>
<dbReference type="InParanoid" id="K3X444"/>
<dbReference type="PROSITE" id="PS50237">
    <property type="entry name" value="HECT"/>
    <property type="match status" value="1"/>
</dbReference>
<evidence type="ECO:0000256" key="6">
    <source>
        <dbReference type="PROSITE-ProRule" id="PRU00104"/>
    </source>
</evidence>
<dbReference type="AlphaFoldDB" id="K3X444"/>
<dbReference type="InterPro" id="IPR050409">
    <property type="entry name" value="E3_ubiq-protein_ligase"/>
</dbReference>
<accession>K3X444</accession>
<dbReference type="Gene3D" id="3.90.1750.10">
    <property type="entry name" value="Hect, E3 ligase catalytic domains"/>
    <property type="match status" value="1"/>
</dbReference>
<evidence type="ECO:0000256" key="7">
    <source>
        <dbReference type="SAM" id="MobiDB-lite"/>
    </source>
</evidence>
<dbReference type="SUPFAM" id="SSF56204">
    <property type="entry name" value="Hect, E3 ligase catalytic domain"/>
    <property type="match status" value="1"/>
</dbReference>